<dbReference type="VEuPathDB" id="FungiDB:AeMF1_003314"/>
<keyword evidence="3" id="KW-1185">Reference proteome</keyword>
<feature type="region of interest" description="Disordered" evidence="1">
    <location>
        <begin position="301"/>
        <end position="327"/>
    </location>
</feature>
<feature type="compositionally biased region" description="Basic and acidic residues" evidence="1">
    <location>
        <begin position="315"/>
        <end position="327"/>
    </location>
</feature>
<dbReference type="SUPFAM" id="SSF48371">
    <property type="entry name" value="ARM repeat"/>
    <property type="match status" value="1"/>
</dbReference>
<dbReference type="InterPro" id="IPR011989">
    <property type="entry name" value="ARM-like"/>
</dbReference>
<evidence type="ECO:0000313" key="3">
    <source>
        <dbReference type="Proteomes" id="UP000481153"/>
    </source>
</evidence>
<dbReference type="Proteomes" id="UP000481153">
    <property type="component" value="Unassembled WGS sequence"/>
</dbReference>
<dbReference type="AlphaFoldDB" id="A0A6G0WHX5"/>
<feature type="compositionally biased region" description="Polar residues" evidence="1">
    <location>
        <begin position="304"/>
        <end position="314"/>
    </location>
</feature>
<dbReference type="Gene3D" id="1.25.10.10">
    <property type="entry name" value="Leucine-rich Repeat Variant"/>
    <property type="match status" value="1"/>
</dbReference>
<evidence type="ECO:0000313" key="2">
    <source>
        <dbReference type="EMBL" id="KAF0726782.1"/>
    </source>
</evidence>
<feature type="region of interest" description="Disordered" evidence="1">
    <location>
        <begin position="12"/>
        <end position="47"/>
    </location>
</feature>
<evidence type="ECO:0000256" key="1">
    <source>
        <dbReference type="SAM" id="MobiDB-lite"/>
    </source>
</evidence>
<sequence length="327" mass="35267">MRCCERPLKALPSSDDSLKGPLDRRLEPVDSDDTCTESTGSDVGDGDLNDDKAIVVLSTAELLPLETDVDDELYSMSRDIHSSDWLVQYNAIECFRRGLVHHAHEASEYFPEVVDAIQAASLNLRSAMSKNALLAFAETFEYAPDVASQVDCRLVVDALLKRAACEKKFLRDAADYALAKMASCAPSTSILLACASVADSKSGKLGAAGCNATVLCLQEMQRRGMTLDNAESGGKLVQQLVKFRSGKDVKTREDALRGCTITSHLVGGIDAFDKLVTSSVSSKIVAIKLIADTKMALSGRALSKTPSTGSSSQGLRERLEHMRKSVR</sequence>
<dbReference type="EMBL" id="VJMJ01000207">
    <property type="protein sequence ID" value="KAF0726782.1"/>
    <property type="molecule type" value="Genomic_DNA"/>
</dbReference>
<reference evidence="2 3" key="1">
    <citation type="submission" date="2019-07" db="EMBL/GenBank/DDBJ databases">
        <title>Genomics analysis of Aphanomyces spp. identifies a new class of oomycete effector associated with host adaptation.</title>
        <authorList>
            <person name="Gaulin E."/>
        </authorList>
    </citation>
    <scope>NUCLEOTIDE SEQUENCE [LARGE SCALE GENOMIC DNA]</scope>
    <source>
        <strain evidence="2 3">ATCC 201684</strain>
    </source>
</reference>
<feature type="compositionally biased region" description="Basic and acidic residues" evidence="1">
    <location>
        <begin position="16"/>
        <end position="28"/>
    </location>
</feature>
<comment type="caution">
    <text evidence="2">The sequence shown here is derived from an EMBL/GenBank/DDBJ whole genome shotgun (WGS) entry which is preliminary data.</text>
</comment>
<name>A0A6G0WHX5_9STRA</name>
<proteinExistence type="predicted"/>
<gene>
    <name evidence="2" type="ORF">Ae201684_015038</name>
</gene>
<dbReference type="InterPro" id="IPR016024">
    <property type="entry name" value="ARM-type_fold"/>
</dbReference>
<accession>A0A6G0WHX5</accession>
<organism evidence="2 3">
    <name type="scientific">Aphanomyces euteiches</name>
    <dbReference type="NCBI Taxonomy" id="100861"/>
    <lineage>
        <taxon>Eukaryota</taxon>
        <taxon>Sar</taxon>
        <taxon>Stramenopiles</taxon>
        <taxon>Oomycota</taxon>
        <taxon>Saprolegniomycetes</taxon>
        <taxon>Saprolegniales</taxon>
        <taxon>Verrucalvaceae</taxon>
        <taxon>Aphanomyces</taxon>
    </lineage>
</organism>
<protein>
    <submittedName>
        <fullName evidence="2">Uncharacterized protein</fullName>
    </submittedName>
</protein>